<gene>
    <name evidence="1" type="ORF">I3842_10G094600</name>
</gene>
<protein>
    <submittedName>
        <fullName evidence="1">Uncharacterized protein</fullName>
    </submittedName>
</protein>
<comment type="caution">
    <text evidence="1">The sequence shown here is derived from an EMBL/GenBank/DDBJ whole genome shotgun (WGS) entry which is preliminary data.</text>
</comment>
<organism evidence="1 2">
    <name type="scientific">Carya illinoinensis</name>
    <name type="common">Pecan</name>
    <dbReference type="NCBI Taxonomy" id="32201"/>
    <lineage>
        <taxon>Eukaryota</taxon>
        <taxon>Viridiplantae</taxon>
        <taxon>Streptophyta</taxon>
        <taxon>Embryophyta</taxon>
        <taxon>Tracheophyta</taxon>
        <taxon>Spermatophyta</taxon>
        <taxon>Magnoliopsida</taxon>
        <taxon>eudicotyledons</taxon>
        <taxon>Gunneridae</taxon>
        <taxon>Pentapetalae</taxon>
        <taxon>rosids</taxon>
        <taxon>fabids</taxon>
        <taxon>Fagales</taxon>
        <taxon>Juglandaceae</taxon>
        <taxon>Carya</taxon>
    </lineage>
</organism>
<dbReference type="FunFam" id="2.20.25.690:FF:000001">
    <property type="entry name" value="Tripeptidyl-peptidase 2"/>
    <property type="match status" value="1"/>
</dbReference>
<evidence type="ECO:0000313" key="2">
    <source>
        <dbReference type="Proteomes" id="UP000811246"/>
    </source>
</evidence>
<proteinExistence type="predicted"/>
<dbReference type="AlphaFoldDB" id="A0A922DWC3"/>
<dbReference type="Proteomes" id="UP000811246">
    <property type="component" value="Chromosome 10"/>
</dbReference>
<accession>A0A922DWC3</accession>
<dbReference type="EMBL" id="CM031834">
    <property type="protein sequence ID" value="KAG6692065.1"/>
    <property type="molecule type" value="Genomic_DNA"/>
</dbReference>
<sequence>MAAPLGTTLVVNPSWKNPSGEWHVGCKLVYELFTKTLTSRLKKERKKKWDEKNQEEIVKAVKHLDEFN</sequence>
<name>A0A922DWC3_CARIL</name>
<evidence type="ECO:0000313" key="1">
    <source>
        <dbReference type="EMBL" id="KAG6692065.1"/>
    </source>
</evidence>
<reference evidence="1" key="1">
    <citation type="submission" date="2021-01" db="EMBL/GenBank/DDBJ databases">
        <authorList>
            <person name="Lovell J.T."/>
            <person name="Bentley N."/>
            <person name="Bhattarai G."/>
            <person name="Jenkins J.W."/>
            <person name="Sreedasyam A."/>
            <person name="Alarcon Y."/>
            <person name="Bock C."/>
            <person name="Boston L."/>
            <person name="Carlson J."/>
            <person name="Cervantes K."/>
            <person name="Clermont K."/>
            <person name="Krom N."/>
            <person name="Kubenka K."/>
            <person name="Mamidi S."/>
            <person name="Mattison C."/>
            <person name="Monteros M."/>
            <person name="Pisani C."/>
            <person name="Plott C."/>
            <person name="Rajasekar S."/>
            <person name="Rhein H.S."/>
            <person name="Rohla C."/>
            <person name="Song M."/>
            <person name="Hilaire R.S."/>
            <person name="Shu S."/>
            <person name="Wells L."/>
            <person name="Wang X."/>
            <person name="Webber J."/>
            <person name="Heerema R.J."/>
            <person name="Klein P."/>
            <person name="Conner P."/>
            <person name="Grauke L."/>
            <person name="Grimwood J."/>
            <person name="Schmutz J."/>
            <person name="Randall J.J."/>
        </authorList>
    </citation>
    <scope>NUCLEOTIDE SEQUENCE</scope>
    <source>
        <tissue evidence="1">Leaf</tissue>
    </source>
</reference>